<dbReference type="SUPFAM" id="SSF50331">
    <property type="entry name" value="MOP-like"/>
    <property type="match status" value="1"/>
</dbReference>
<dbReference type="InterPro" id="IPR003439">
    <property type="entry name" value="ABC_transporter-like_ATP-bd"/>
</dbReference>
<dbReference type="NCBIfam" id="NF008653">
    <property type="entry name" value="PRK11650.1"/>
    <property type="match status" value="1"/>
</dbReference>
<dbReference type="InterPro" id="IPR008995">
    <property type="entry name" value="Mo/tungstate-bd_C_term_dom"/>
</dbReference>
<dbReference type="GO" id="GO:0016887">
    <property type="term" value="F:ATP hydrolysis activity"/>
    <property type="evidence" value="ECO:0007669"/>
    <property type="project" value="InterPro"/>
</dbReference>
<evidence type="ECO:0000256" key="1">
    <source>
        <dbReference type="ARBA" id="ARBA00005417"/>
    </source>
</evidence>
<comment type="caution">
    <text evidence="6">The sequence shown here is derived from an EMBL/GenBank/DDBJ whole genome shotgun (WGS) entry which is preliminary data.</text>
</comment>
<sequence>MAEVIISDIRKRYDSVEVIHGVSVDIEDGEFVVLVGPSGCGKSTLLRMIAGLEGTSGGTISIGGRVMNKVPPKNRDIAMVFQSYALYPQKTVAQNMGFAMKIDGRPKAEIDAAVRSAAAILGLEPYLDRYPRQLSGGQRQRVAMGRAIVRDPKAFLFDEPLSNLDAKLRVQMRAEIKALHQRLGTTMIYVTHDQIEAMTLADRIVVLNGGRIEQVGSPLELYDNPKNRFVASFLGSPSINLIPARIAADTGSAVFEDGTSLALAAKADNAGEIEFGIRPEHLHVKPGHHETGLHAEVLTVEPTGAETLIFATFGATSLTISLRERLEVSPGDPITLTPEMNKALLFDRASGERLQTNATAAV</sequence>
<dbReference type="PROSITE" id="PS50893">
    <property type="entry name" value="ABC_TRANSPORTER_2"/>
    <property type="match status" value="1"/>
</dbReference>
<dbReference type="Pfam" id="PF17912">
    <property type="entry name" value="OB_MalK"/>
    <property type="match status" value="1"/>
</dbReference>
<evidence type="ECO:0000256" key="2">
    <source>
        <dbReference type="ARBA" id="ARBA00022448"/>
    </source>
</evidence>
<evidence type="ECO:0000256" key="3">
    <source>
        <dbReference type="ARBA" id="ARBA00022741"/>
    </source>
</evidence>
<keyword evidence="7" id="KW-1185">Reference proteome</keyword>
<dbReference type="Gene3D" id="2.40.50.140">
    <property type="entry name" value="Nucleic acid-binding proteins"/>
    <property type="match status" value="1"/>
</dbReference>
<keyword evidence="3" id="KW-0547">Nucleotide-binding</keyword>
<dbReference type="FunFam" id="3.40.50.300:FF:000042">
    <property type="entry name" value="Maltose/maltodextrin ABC transporter, ATP-binding protein"/>
    <property type="match status" value="1"/>
</dbReference>
<dbReference type="GO" id="GO:0005524">
    <property type="term" value="F:ATP binding"/>
    <property type="evidence" value="ECO:0007669"/>
    <property type="project" value="UniProtKB-KW"/>
</dbReference>
<dbReference type="PANTHER" id="PTHR43875">
    <property type="entry name" value="MALTODEXTRIN IMPORT ATP-BINDING PROTEIN MSMX"/>
    <property type="match status" value="1"/>
</dbReference>
<evidence type="ECO:0000313" key="6">
    <source>
        <dbReference type="EMBL" id="PWG15897.1"/>
    </source>
</evidence>
<dbReference type="InterPro" id="IPR015855">
    <property type="entry name" value="ABC_transpr_MalK-like"/>
</dbReference>
<evidence type="ECO:0000256" key="4">
    <source>
        <dbReference type="ARBA" id="ARBA00022840"/>
    </source>
</evidence>
<dbReference type="GO" id="GO:0140359">
    <property type="term" value="F:ABC-type transporter activity"/>
    <property type="evidence" value="ECO:0007669"/>
    <property type="project" value="InterPro"/>
</dbReference>
<dbReference type="AlphaFoldDB" id="A0A2V1P391"/>
<dbReference type="EMBL" id="QETF01000021">
    <property type="protein sequence ID" value="PWG15897.1"/>
    <property type="molecule type" value="Genomic_DNA"/>
</dbReference>
<name>A0A2V1P391_9RHOB</name>
<comment type="similarity">
    <text evidence="1">Belongs to the ABC transporter superfamily.</text>
</comment>
<reference evidence="7" key="1">
    <citation type="submission" date="2018-05" db="EMBL/GenBank/DDBJ databases">
        <authorList>
            <person name="Du Z."/>
            <person name="Wang X."/>
        </authorList>
    </citation>
    <scope>NUCLEOTIDE SEQUENCE [LARGE SCALE GENOMIC DNA]</scope>
    <source>
        <strain evidence="7">WDS4C29</strain>
    </source>
</reference>
<feature type="domain" description="ABC transporter" evidence="5">
    <location>
        <begin position="4"/>
        <end position="234"/>
    </location>
</feature>
<dbReference type="SUPFAM" id="SSF52540">
    <property type="entry name" value="P-loop containing nucleoside triphosphate hydrolases"/>
    <property type="match status" value="1"/>
</dbReference>
<keyword evidence="4 6" id="KW-0067">ATP-binding</keyword>
<dbReference type="InterPro" id="IPR017871">
    <property type="entry name" value="ABC_transporter-like_CS"/>
</dbReference>
<dbReference type="Gene3D" id="2.40.50.100">
    <property type="match status" value="1"/>
</dbReference>
<dbReference type="CDD" id="cd03301">
    <property type="entry name" value="ABC_MalK_N"/>
    <property type="match status" value="1"/>
</dbReference>
<dbReference type="Proteomes" id="UP000245293">
    <property type="component" value="Unassembled WGS sequence"/>
</dbReference>
<dbReference type="PANTHER" id="PTHR43875:SF10">
    <property type="entry name" value="BLL2173 PROTEIN"/>
    <property type="match status" value="1"/>
</dbReference>
<accession>A0A2V1P391</accession>
<dbReference type="InterPro" id="IPR040582">
    <property type="entry name" value="OB_MalK-like"/>
</dbReference>
<protein>
    <submittedName>
        <fullName evidence="6">Sugar ABC transporter ATP-binding protein</fullName>
    </submittedName>
</protein>
<keyword evidence="2" id="KW-0813">Transport</keyword>
<evidence type="ECO:0000259" key="5">
    <source>
        <dbReference type="PROSITE" id="PS50893"/>
    </source>
</evidence>
<dbReference type="SMART" id="SM00382">
    <property type="entry name" value="AAA"/>
    <property type="match status" value="1"/>
</dbReference>
<dbReference type="Gene3D" id="3.40.50.300">
    <property type="entry name" value="P-loop containing nucleotide triphosphate hydrolases"/>
    <property type="match status" value="1"/>
</dbReference>
<gene>
    <name evidence="6" type="ORF">DFK10_14695</name>
</gene>
<dbReference type="RefSeq" id="WP_109389789.1">
    <property type="nucleotide sequence ID" value="NZ_QETF01000021.1"/>
</dbReference>
<dbReference type="Pfam" id="PF00005">
    <property type="entry name" value="ABC_tran"/>
    <property type="match status" value="1"/>
</dbReference>
<dbReference type="InterPro" id="IPR047641">
    <property type="entry name" value="ABC_transpr_MalK/UgpC-like"/>
</dbReference>
<organism evidence="6 7">
    <name type="scientific">Salibaculum griseiflavum</name>
    <dbReference type="NCBI Taxonomy" id="1914409"/>
    <lineage>
        <taxon>Bacteria</taxon>
        <taxon>Pseudomonadati</taxon>
        <taxon>Pseudomonadota</taxon>
        <taxon>Alphaproteobacteria</taxon>
        <taxon>Rhodobacterales</taxon>
        <taxon>Roseobacteraceae</taxon>
        <taxon>Salibaculum</taxon>
    </lineage>
</organism>
<dbReference type="PROSITE" id="PS00211">
    <property type="entry name" value="ABC_TRANSPORTER_1"/>
    <property type="match status" value="1"/>
</dbReference>
<dbReference type="InterPro" id="IPR027417">
    <property type="entry name" value="P-loop_NTPase"/>
</dbReference>
<dbReference type="InterPro" id="IPR012340">
    <property type="entry name" value="NA-bd_OB-fold"/>
</dbReference>
<proteinExistence type="inferred from homology"/>
<dbReference type="GO" id="GO:0055052">
    <property type="term" value="C:ATP-binding cassette (ABC) transporter complex, substrate-binding subunit-containing"/>
    <property type="evidence" value="ECO:0007669"/>
    <property type="project" value="TreeGrafter"/>
</dbReference>
<dbReference type="GO" id="GO:0008643">
    <property type="term" value="P:carbohydrate transport"/>
    <property type="evidence" value="ECO:0007669"/>
    <property type="project" value="InterPro"/>
</dbReference>
<dbReference type="OrthoDB" id="9802264at2"/>
<dbReference type="InterPro" id="IPR003593">
    <property type="entry name" value="AAA+_ATPase"/>
</dbReference>
<evidence type="ECO:0000313" key="7">
    <source>
        <dbReference type="Proteomes" id="UP000245293"/>
    </source>
</evidence>